<feature type="region of interest" description="Disordered" evidence="10">
    <location>
        <begin position="1"/>
        <end position="24"/>
    </location>
</feature>
<dbReference type="InterPro" id="IPR007185">
    <property type="entry name" value="DNA_pol_a/d/e_bsu"/>
</dbReference>
<dbReference type="PANTHER" id="PTHR10416">
    <property type="entry name" value="DNA POLYMERASE DELTA SUBUNIT 2"/>
    <property type="match status" value="1"/>
</dbReference>
<evidence type="ECO:0000256" key="8">
    <source>
        <dbReference type="ARBA" id="ARBA00023242"/>
    </source>
</evidence>
<evidence type="ECO:0000256" key="9">
    <source>
        <dbReference type="ARBA" id="ARBA00049244"/>
    </source>
</evidence>
<accession>A0A2P5IAA7</accession>
<evidence type="ECO:0000313" key="14">
    <source>
        <dbReference type="Proteomes" id="UP000094444"/>
    </source>
</evidence>
<dbReference type="EMBL" id="MAVT02000115">
    <property type="protein sequence ID" value="POS79431.1"/>
    <property type="molecule type" value="Genomic_DNA"/>
</dbReference>
<dbReference type="FunFam" id="2.40.50.430:FF:000002">
    <property type="entry name" value="DNA polymerase delta subunit"/>
    <property type="match status" value="1"/>
</dbReference>
<evidence type="ECO:0000256" key="2">
    <source>
        <dbReference type="ARBA" id="ARBA00006035"/>
    </source>
</evidence>
<dbReference type="OrthoDB" id="3763at2759"/>
<dbReference type="Gene3D" id="2.40.50.430">
    <property type="match status" value="1"/>
</dbReference>
<dbReference type="Gene3D" id="3.60.21.50">
    <property type="match status" value="1"/>
</dbReference>
<sequence length="510" mass="55923">MVTLDEIESKLLQKPSDDGPVEPLQRAKSAYKPLDTFKLDKGRSYQQQYADTYFLRLTKIKPAVEQVAEAAWGGTVLGGETAKKADRVLDVRQGELCWVAGTVYVDMSLKPNILDDVSKDRWISAPTTVEKYFDDDDGDTVMLEDDSGRIRLTGDILGSVMLVTGCIIAVVGTENASGDFEVLDIKFPDLPPQPERWAVSELPKNDANGSATGKKKAARSEDVEMTDASAPGGSNKIAIVSGLNFASNDSSYALELNLLLDYLLGLALDRSAQAEISHISRLIIAGNSIAAANPRFGESAGEKKAAQKKYGYDASSYNALPSQFLDRFLAELLPSMPITILPAEHDPANASYPQQPIHTAMFPKSKAYAAAPNAKEKGWLDLVTNPWEGEVDGWRLLGTGGQNVDDLYKYIDSEDRIGMMEVMCRWRCSAPTAPDTLWSYPFQEDDPFVMNECPHVYFVGCQPEFDTKVITGPEGQQVRLVAVPSFSESKELVLLDTETLEVSRVKILVS</sequence>
<keyword evidence="4" id="KW-0808">Transferase</keyword>
<reference evidence="13" key="1">
    <citation type="submission" date="2017-09" db="EMBL/GenBank/DDBJ databases">
        <title>Polyketide synthases of a Diaporthe helianthi virulent isolate.</title>
        <authorList>
            <person name="Baroncelli R."/>
        </authorList>
    </citation>
    <scope>NUCLEOTIDE SEQUENCE [LARGE SCALE GENOMIC DNA]</scope>
    <source>
        <strain evidence="13">7/96</strain>
    </source>
</reference>
<name>A0A2P5IAA7_DIAHE</name>
<dbReference type="GO" id="GO:0003677">
    <property type="term" value="F:DNA binding"/>
    <property type="evidence" value="ECO:0007669"/>
    <property type="project" value="InterPro"/>
</dbReference>
<comment type="catalytic activity">
    <reaction evidence="9">
        <text>DNA(n) + a 2'-deoxyribonucleoside 5'-triphosphate = DNA(n+1) + diphosphate</text>
        <dbReference type="Rhea" id="RHEA:22508"/>
        <dbReference type="Rhea" id="RHEA-COMP:17339"/>
        <dbReference type="Rhea" id="RHEA-COMP:17340"/>
        <dbReference type="ChEBI" id="CHEBI:33019"/>
        <dbReference type="ChEBI" id="CHEBI:61560"/>
        <dbReference type="ChEBI" id="CHEBI:173112"/>
        <dbReference type="EC" id="2.7.7.7"/>
    </reaction>
</comment>
<keyword evidence="14" id="KW-1185">Reference proteome</keyword>
<feature type="region of interest" description="Disordered" evidence="10">
    <location>
        <begin position="200"/>
        <end position="229"/>
    </location>
</feature>
<evidence type="ECO:0000313" key="13">
    <source>
        <dbReference type="EMBL" id="POS79431.1"/>
    </source>
</evidence>
<evidence type="ECO:0000256" key="5">
    <source>
        <dbReference type="ARBA" id="ARBA00022695"/>
    </source>
</evidence>
<dbReference type="InParanoid" id="A0A2P5IAA7"/>
<evidence type="ECO:0000256" key="4">
    <source>
        <dbReference type="ARBA" id="ARBA00022679"/>
    </source>
</evidence>
<comment type="subcellular location">
    <subcellularLocation>
        <location evidence="1">Nucleus</location>
    </subcellularLocation>
</comment>
<evidence type="ECO:0000256" key="6">
    <source>
        <dbReference type="ARBA" id="ARBA00022705"/>
    </source>
</evidence>
<dbReference type="EC" id="2.7.7.7" evidence="3"/>
<feature type="domain" description="DNA polymerase delta subunit OB-fold" evidence="12">
    <location>
        <begin position="48"/>
        <end position="185"/>
    </location>
</feature>
<feature type="domain" description="DNA polymerase alpha/delta/epsilon subunit B" evidence="11">
    <location>
        <begin position="237"/>
        <end position="467"/>
    </location>
</feature>
<dbReference type="CDD" id="cd07387">
    <property type="entry name" value="MPP_PolD2_C"/>
    <property type="match status" value="1"/>
</dbReference>
<dbReference type="InterPro" id="IPR041863">
    <property type="entry name" value="PolD2_C"/>
</dbReference>
<keyword evidence="8" id="KW-0539">Nucleus</keyword>
<evidence type="ECO:0000256" key="3">
    <source>
        <dbReference type="ARBA" id="ARBA00012417"/>
    </source>
</evidence>
<feature type="compositionally biased region" description="Basic and acidic residues" evidence="10">
    <location>
        <begin position="7"/>
        <end position="17"/>
    </location>
</feature>
<dbReference type="Pfam" id="PF18018">
    <property type="entry name" value="DNA_pol_D_N"/>
    <property type="match status" value="1"/>
</dbReference>
<evidence type="ECO:0000256" key="1">
    <source>
        <dbReference type="ARBA" id="ARBA00004123"/>
    </source>
</evidence>
<keyword evidence="5" id="KW-0548">Nucleotidyltransferase</keyword>
<dbReference type="GO" id="GO:0003887">
    <property type="term" value="F:DNA-directed DNA polymerase activity"/>
    <property type="evidence" value="ECO:0007669"/>
    <property type="project" value="UniProtKB-KW"/>
</dbReference>
<comment type="similarity">
    <text evidence="2">Belongs to the DNA polymerase delta/II small subunit family.</text>
</comment>
<evidence type="ECO:0000256" key="10">
    <source>
        <dbReference type="SAM" id="MobiDB-lite"/>
    </source>
</evidence>
<protein>
    <recommendedName>
        <fullName evidence="3">DNA-directed DNA polymerase</fullName>
        <ecNumber evidence="3">2.7.7.7</ecNumber>
    </recommendedName>
</protein>
<dbReference type="InterPro" id="IPR024826">
    <property type="entry name" value="DNA_pol_delta/II_ssu"/>
</dbReference>
<evidence type="ECO:0000256" key="7">
    <source>
        <dbReference type="ARBA" id="ARBA00022932"/>
    </source>
</evidence>
<dbReference type="STRING" id="158607.A0A2P5IAA7"/>
<dbReference type="Pfam" id="PF04042">
    <property type="entry name" value="DNA_pol_E_B"/>
    <property type="match status" value="1"/>
</dbReference>
<dbReference type="GO" id="GO:0006281">
    <property type="term" value="P:DNA repair"/>
    <property type="evidence" value="ECO:0007669"/>
    <property type="project" value="UniProtKB-ARBA"/>
</dbReference>
<dbReference type="FunCoup" id="A0A2P5IAA7">
    <property type="interactions" value="913"/>
</dbReference>
<proteinExistence type="inferred from homology"/>
<comment type="caution">
    <text evidence="13">The sequence shown here is derived from an EMBL/GenBank/DDBJ whole genome shotgun (WGS) entry which is preliminary data.</text>
</comment>
<evidence type="ECO:0000259" key="11">
    <source>
        <dbReference type="Pfam" id="PF04042"/>
    </source>
</evidence>
<evidence type="ECO:0000259" key="12">
    <source>
        <dbReference type="Pfam" id="PF18018"/>
    </source>
</evidence>
<dbReference type="Proteomes" id="UP000094444">
    <property type="component" value="Unassembled WGS sequence"/>
</dbReference>
<dbReference type="GO" id="GO:0006273">
    <property type="term" value="P:lagging strand elongation"/>
    <property type="evidence" value="ECO:0007669"/>
    <property type="project" value="UniProtKB-ARBA"/>
</dbReference>
<keyword evidence="6" id="KW-0235">DNA replication</keyword>
<dbReference type="InterPro" id="IPR040663">
    <property type="entry name" value="DNA_pol_D_N"/>
</dbReference>
<gene>
    <name evidence="13" type="ORF">DHEL01_v202189</name>
</gene>
<dbReference type="FunFam" id="3.60.21.50:FF:000006">
    <property type="entry name" value="DNA polymerase delta subunit 2, putative"/>
    <property type="match status" value="1"/>
</dbReference>
<dbReference type="AlphaFoldDB" id="A0A2P5IAA7"/>
<keyword evidence="7" id="KW-0239">DNA-directed DNA polymerase</keyword>
<dbReference type="GO" id="GO:0043625">
    <property type="term" value="C:delta DNA polymerase complex"/>
    <property type="evidence" value="ECO:0007669"/>
    <property type="project" value="TreeGrafter"/>
</dbReference>
<organism evidence="13 14">
    <name type="scientific">Diaporthe helianthi</name>
    <dbReference type="NCBI Taxonomy" id="158607"/>
    <lineage>
        <taxon>Eukaryota</taxon>
        <taxon>Fungi</taxon>
        <taxon>Dikarya</taxon>
        <taxon>Ascomycota</taxon>
        <taxon>Pezizomycotina</taxon>
        <taxon>Sordariomycetes</taxon>
        <taxon>Sordariomycetidae</taxon>
        <taxon>Diaporthales</taxon>
        <taxon>Diaporthaceae</taxon>
        <taxon>Diaporthe</taxon>
    </lineage>
</organism>
<dbReference type="PANTHER" id="PTHR10416:SF0">
    <property type="entry name" value="DNA POLYMERASE DELTA SUBUNIT 2"/>
    <property type="match status" value="1"/>
</dbReference>